<evidence type="ECO:0000256" key="10">
    <source>
        <dbReference type="SAM" id="Phobius"/>
    </source>
</evidence>
<comment type="similarity">
    <text evidence="9">Belongs to the G-protein coupled receptor 1 family.</text>
</comment>
<feature type="transmembrane region" description="Helical" evidence="10">
    <location>
        <begin position="147"/>
        <end position="167"/>
    </location>
</feature>
<feature type="transmembrane region" description="Helical" evidence="10">
    <location>
        <begin position="27"/>
        <end position="51"/>
    </location>
</feature>
<dbReference type="AlphaFoldDB" id="A0A3B3S9B4"/>
<accession>A0A3B3S9B4</accession>
<protein>
    <submittedName>
        <fullName evidence="12">Prostaglandin D2 receptor 2</fullName>
    </submittedName>
</protein>
<evidence type="ECO:0000256" key="6">
    <source>
        <dbReference type="ARBA" id="ARBA00023170"/>
    </source>
</evidence>
<dbReference type="GO" id="GO:0007200">
    <property type="term" value="P:phospholipase C-activating G protein-coupled receptor signaling pathway"/>
    <property type="evidence" value="ECO:0007669"/>
    <property type="project" value="TreeGrafter"/>
</dbReference>
<evidence type="ECO:0000259" key="11">
    <source>
        <dbReference type="PROSITE" id="PS50262"/>
    </source>
</evidence>
<dbReference type="GeneTree" id="ENSGT00940000162009"/>
<dbReference type="GO" id="GO:0007204">
    <property type="term" value="P:positive regulation of cytosolic calcium ion concentration"/>
    <property type="evidence" value="ECO:0007669"/>
    <property type="project" value="TreeGrafter"/>
</dbReference>
<feature type="domain" description="G-protein coupled receptors family 1 profile" evidence="11">
    <location>
        <begin position="43"/>
        <end position="320"/>
    </location>
</feature>
<feature type="transmembrane region" description="Helical" evidence="10">
    <location>
        <begin position="63"/>
        <end position="85"/>
    </location>
</feature>
<keyword evidence="2 9" id="KW-0812">Transmembrane</keyword>
<name>A0A3B3S9B4_9TELE</name>
<dbReference type="GO" id="GO:0004875">
    <property type="term" value="F:complement receptor activity"/>
    <property type="evidence" value="ECO:0007669"/>
    <property type="project" value="TreeGrafter"/>
</dbReference>
<dbReference type="GO" id="GO:0005886">
    <property type="term" value="C:plasma membrane"/>
    <property type="evidence" value="ECO:0007669"/>
    <property type="project" value="TreeGrafter"/>
</dbReference>
<keyword evidence="5 10" id="KW-0472">Membrane</keyword>
<dbReference type="SUPFAM" id="SSF81321">
    <property type="entry name" value="Family A G protein-coupled receptor-like"/>
    <property type="match status" value="1"/>
</dbReference>
<dbReference type="InterPro" id="IPR000826">
    <property type="entry name" value="Formyl_rcpt-rel"/>
</dbReference>
<evidence type="ECO:0000256" key="2">
    <source>
        <dbReference type="ARBA" id="ARBA00022692"/>
    </source>
</evidence>
<reference evidence="12" key="2">
    <citation type="submission" date="2025-09" db="UniProtKB">
        <authorList>
            <consortium name="Ensembl"/>
        </authorList>
    </citation>
    <scope>IDENTIFICATION</scope>
</reference>
<dbReference type="Pfam" id="PF00001">
    <property type="entry name" value="7tm_1"/>
    <property type="match status" value="1"/>
</dbReference>
<keyword evidence="4 9" id="KW-0297">G-protein coupled receptor</keyword>
<sequence length="380" mass="42584">MNLNDTCPMLKSMRNSSHSNRSNHADMAVVALHGIFSTMGILENALILWVVGFRVRRTVAAVWVLNLALSDFLGVLTLPLFTYYLSSSHSWELGAPLCIAQSGLFFLNMFVSAFLLATISLDRCLLVMQPIWSKTHRSVAMARKICALGWLWAGINTIPYVLFRAVIPTTDNRLLCYHDFARFPTAATLDHDCRVRQEATALSKFLLAFLIPLIIIASSYACVSWKLRQRHLQRQNSLFTNRRIYCNSTSSTLSPRFSKMVMAVIAVFIFTWSPYHIFCLLEISSASANPLSDVQKVVEVGLPIAATFSFLNATLNPFLYAFSCPDFCERIRESMGAVLEGLLAEGEDTGSARLQFNGIRRSVIEKARNIDNNSKTEIES</sequence>
<feature type="transmembrane region" description="Helical" evidence="10">
    <location>
        <begin position="105"/>
        <end position="126"/>
    </location>
</feature>
<dbReference type="OrthoDB" id="10008828at2759"/>
<keyword evidence="3 10" id="KW-1133">Transmembrane helix</keyword>
<evidence type="ECO:0000256" key="8">
    <source>
        <dbReference type="ARBA" id="ARBA00025736"/>
    </source>
</evidence>
<dbReference type="PRINTS" id="PR00526">
    <property type="entry name" value="FMETLEUPHER"/>
</dbReference>
<dbReference type="PROSITE" id="PS00237">
    <property type="entry name" value="G_PROTEIN_RECEP_F1_1"/>
    <property type="match status" value="1"/>
</dbReference>
<comment type="similarity">
    <text evidence="8">Belongs to the chemokine-like receptor (CMKLR) family.</text>
</comment>
<dbReference type="GO" id="GO:0004930">
    <property type="term" value="F:G protein-coupled receptor activity"/>
    <property type="evidence" value="ECO:0007669"/>
    <property type="project" value="UniProtKB-KW"/>
</dbReference>
<dbReference type="Proteomes" id="UP000261540">
    <property type="component" value="Unplaced"/>
</dbReference>
<dbReference type="Gene3D" id="1.20.1070.10">
    <property type="entry name" value="Rhodopsin 7-helix transmembrane proteins"/>
    <property type="match status" value="1"/>
</dbReference>
<evidence type="ECO:0000256" key="4">
    <source>
        <dbReference type="ARBA" id="ARBA00023040"/>
    </source>
</evidence>
<evidence type="ECO:0000256" key="1">
    <source>
        <dbReference type="ARBA" id="ARBA00004141"/>
    </source>
</evidence>
<dbReference type="PANTHER" id="PTHR24225">
    <property type="entry name" value="CHEMOTACTIC RECEPTOR"/>
    <property type="match status" value="1"/>
</dbReference>
<keyword evidence="13" id="KW-1185">Reference proteome</keyword>
<dbReference type="InterPro" id="IPR000276">
    <property type="entry name" value="GPCR_Rhodpsn"/>
</dbReference>
<organism evidence="12 13">
    <name type="scientific">Paramormyrops kingsleyae</name>
    <dbReference type="NCBI Taxonomy" id="1676925"/>
    <lineage>
        <taxon>Eukaryota</taxon>
        <taxon>Metazoa</taxon>
        <taxon>Chordata</taxon>
        <taxon>Craniata</taxon>
        <taxon>Vertebrata</taxon>
        <taxon>Euteleostomi</taxon>
        <taxon>Actinopterygii</taxon>
        <taxon>Neopterygii</taxon>
        <taxon>Teleostei</taxon>
        <taxon>Osteoglossocephala</taxon>
        <taxon>Osteoglossomorpha</taxon>
        <taxon>Osteoglossiformes</taxon>
        <taxon>Mormyridae</taxon>
        <taxon>Paramormyrops</taxon>
    </lineage>
</organism>
<dbReference type="GO" id="GO:0006954">
    <property type="term" value="P:inflammatory response"/>
    <property type="evidence" value="ECO:0007669"/>
    <property type="project" value="TreeGrafter"/>
</dbReference>
<dbReference type="Ensembl" id="ENSPKIT00000007364.1">
    <property type="protein sequence ID" value="ENSPKIP00000026606.1"/>
    <property type="gene ID" value="ENSPKIG00000009026.1"/>
</dbReference>
<evidence type="ECO:0000256" key="7">
    <source>
        <dbReference type="ARBA" id="ARBA00023224"/>
    </source>
</evidence>
<feature type="transmembrane region" description="Helical" evidence="10">
    <location>
        <begin position="260"/>
        <end position="278"/>
    </location>
</feature>
<reference evidence="12" key="1">
    <citation type="submission" date="2025-08" db="UniProtKB">
        <authorList>
            <consortium name="Ensembl"/>
        </authorList>
    </citation>
    <scope>IDENTIFICATION</scope>
</reference>
<dbReference type="PANTHER" id="PTHR24225:SF50">
    <property type="entry name" value="PROSTAGLANDIN D2 RECEPTOR 2-LIKE"/>
    <property type="match status" value="1"/>
</dbReference>
<keyword evidence="6 9" id="KW-0675">Receptor</keyword>
<dbReference type="InterPro" id="IPR017452">
    <property type="entry name" value="GPCR_Rhodpsn_7TM"/>
</dbReference>
<feature type="transmembrane region" description="Helical" evidence="10">
    <location>
        <begin position="205"/>
        <end position="225"/>
    </location>
</feature>
<evidence type="ECO:0000313" key="12">
    <source>
        <dbReference type="Ensembl" id="ENSPKIP00000026606.1"/>
    </source>
</evidence>
<evidence type="ECO:0000256" key="3">
    <source>
        <dbReference type="ARBA" id="ARBA00022989"/>
    </source>
</evidence>
<keyword evidence="7 9" id="KW-0807">Transducer</keyword>
<evidence type="ECO:0000256" key="5">
    <source>
        <dbReference type="ARBA" id="ARBA00023136"/>
    </source>
</evidence>
<proteinExistence type="inferred from homology"/>
<comment type="subcellular location">
    <subcellularLocation>
        <location evidence="1">Membrane</location>
        <topology evidence="1">Multi-pass membrane protein</topology>
    </subcellularLocation>
</comment>
<dbReference type="PROSITE" id="PS50262">
    <property type="entry name" value="G_PROTEIN_RECEP_F1_2"/>
    <property type="match status" value="1"/>
</dbReference>
<evidence type="ECO:0000313" key="13">
    <source>
        <dbReference type="Proteomes" id="UP000261540"/>
    </source>
</evidence>
<dbReference type="PRINTS" id="PR00237">
    <property type="entry name" value="GPCRRHODOPSN"/>
</dbReference>
<evidence type="ECO:0000256" key="9">
    <source>
        <dbReference type="RuleBase" id="RU000688"/>
    </source>
</evidence>